<evidence type="ECO:0000256" key="4">
    <source>
        <dbReference type="ARBA" id="ARBA00022729"/>
    </source>
</evidence>
<feature type="domain" description="Ig-like" evidence="14">
    <location>
        <begin position="34"/>
        <end position="129"/>
    </location>
</feature>
<dbReference type="AlphaFoldDB" id="A0ABD1JV34"/>
<evidence type="ECO:0000256" key="3">
    <source>
        <dbReference type="ARBA" id="ARBA00022692"/>
    </source>
</evidence>
<keyword evidence="7" id="KW-1015">Disulfide bond</keyword>
<evidence type="ECO:0000256" key="2">
    <source>
        <dbReference type="ARBA" id="ARBA00022475"/>
    </source>
</evidence>
<evidence type="ECO:0000256" key="9">
    <source>
        <dbReference type="ARBA" id="ARBA00023180"/>
    </source>
</evidence>
<dbReference type="PROSITE" id="PS50835">
    <property type="entry name" value="IG_LIKE"/>
    <property type="match status" value="1"/>
</dbReference>
<accession>A0ABD1JV34</accession>
<dbReference type="FunFam" id="2.60.40.10:FF:000142">
    <property type="entry name" value="V-set domain-containing T-cell activation inhibitor 1"/>
    <property type="match status" value="1"/>
</dbReference>
<dbReference type="InterPro" id="IPR051713">
    <property type="entry name" value="T-cell_Activation_Regulation"/>
</dbReference>
<evidence type="ECO:0000256" key="8">
    <source>
        <dbReference type="ARBA" id="ARBA00023170"/>
    </source>
</evidence>
<dbReference type="Proteomes" id="UP001591681">
    <property type="component" value="Unassembled WGS sequence"/>
</dbReference>
<evidence type="ECO:0000256" key="1">
    <source>
        <dbReference type="ARBA" id="ARBA00004251"/>
    </source>
</evidence>
<dbReference type="Gene3D" id="2.60.40.10">
    <property type="entry name" value="Immunoglobulins"/>
    <property type="match status" value="1"/>
</dbReference>
<feature type="transmembrane region" description="Helical" evidence="12">
    <location>
        <begin position="176"/>
        <end position="198"/>
    </location>
</feature>
<name>A0ABD1JV34_9TELE</name>
<feature type="transmembrane region" description="Helical" evidence="12">
    <location>
        <begin position="218"/>
        <end position="237"/>
    </location>
</feature>
<dbReference type="SUPFAM" id="SSF48726">
    <property type="entry name" value="Immunoglobulin"/>
    <property type="match status" value="1"/>
</dbReference>
<dbReference type="InterPro" id="IPR013106">
    <property type="entry name" value="Ig_V-set"/>
</dbReference>
<dbReference type="InterPro" id="IPR013783">
    <property type="entry name" value="Ig-like_fold"/>
</dbReference>
<comment type="caution">
    <text evidence="15">The sequence shown here is derived from an EMBL/GenBank/DDBJ whole genome shotgun (WGS) entry which is preliminary data.</text>
</comment>
<dbReference type="EMBL" id="JBHFQA010000011">
    <property type="protein sequence ID" value="KAL2090758.1"/>
    <property type="molecule type" value="Genomic_DNA"/>
</dbReference>
<dbReference type="Pfam" id="PF07686">
    <property type="entry name" value="V-set"/>
    <property type="match status" value="1"/>
</dbReference>
<dbReference type="GO" id="GO:0005886">
    <property type="term" value="C:plasma membrane"/>
    <property type="evidence" value="ECO:0007669"/>
    <property type="project" value="UniProtKB-SubCell"/>
</dbReference>
<evidence type="ECO:0000313" key="15">
    <source>
        <dbReference type="EMBL" id="KAL2090758.1"/>
    </source>
</evidence>
<keyword evidence="5 12" id="KW-1133">Transmembrane helix</keyword>
<keyword evidence="2" id="KW-1003">Cell membrane</keyword>
<evidence type="ECO:0000256" key="13">
    <source>
        <dbReference type="SAM" id="SignalP"/>
    </source>
</evidence>
<keyword evidence="4 13" id="KW-0732">Signal</keyword>
<feature type="transmembrane region" description="Helical" evidence="12">
    <location>
        <begin position="412"/>
        <end position="434"/>
    </location>
</feature>
<feature type="region of interest" description="Disordered" evidence="11">
    <location>
        <begin position="465"/>
        <end position="489"/>
    </location>
</feature>
<keyword evidence="6 12" id="KW-0472">Membrane</keyword>
<sequence length="489" mass="54929">MKTCTCLLMTFAFVTEGFLVRGPSGPIDAPLAGSVLLPCTVVPPLPLDDLEVQWIRSDSGALVHLFQDNQSRPESQDQKYTDRVDFFPGEFLKGNYSVRLKHITMTDAGLYTCQVYSHDQQGEAVMEITEFGQLSGEVIFAIVMMGFGAVAAFLTSPVFQCCFFTVERRSSVLFHLCRIIVPNILLVIGIGCGGANLFDTYTTVHTTILSTELIVKHTVTFAIISLLRILLLFKMCPHLNTFPVVLKKTATALSIPVANLVFGIVSFGYVYAKGYFNPLEFLINMLSVVAVCFQVYDFIREPWLSSGFTFSSYIPVTYVLQTFIIFLLTGSNLWLFGETRWLLLKTVSEPYDIMFMFFLSVACIFNHESHQSVKHQMLVYEFGATLLPIVNGIFLSVVAFQLSMILGTYDFILLYPQTLVIAGESLLLIIWICFQVKFFFAVERRPGIITGEHEPLQTAYDYELSPEDNQNGPSMEEVVNDTEEVSMDN</sequence>
<dbReference type="InterPro" id="IPR003599">
    <property type="entry name" value="Ig_sub"/>
</dbReference>
<feature type="signal peptide" evidence="13">
    <location>
        <begin position="1"/>
        <end position="17"/>
    </location>
</feature>
<gene>
    <name evidence="15" type="ORF">ACEWY4_013021</name>
</gene>
<feature type="transmembrane region" description="Helical" evidence="12">
    <location>
        <begin position="281"/>
        <end position="299"/>
    </location>
</feature>
<feature type="chain" id="PRO_5044856866" description="Ig-like domain-containing protein" evidence="13">
    <location>
        <begin position="18"/>
        <end position="489"/>
    </location>
</feature>
<dbReference type="PANTHER" id="PTHR25466:SF14">
    <property type="entry name" value="BUTYROPHILIN SUBFAMILY 2 MEMBER A2-LIKE-RELATED"/>
    <property type="match status" value="1"/>
</dbReference>
<feature type="transmembrane region" description="Helical" evidence="12">
    <location>
        <begin position="378"/>
        <end position="400"/>
    </location>
</feature>
<feature type="transmembrane region" description="Helical" evidence="12">
    <location>
        <begin position="138"/>
        <end position="164"/>
    </location>
</feature>
<comment type="subcellular location">
    <subcellularLocation>
        <location evidence="1">Cell membrane</location>
        <topology evidence="1">Single-pass type I membrane protein</topology>
    </subcellularLocation>
</comment>
<evidence type="ECO:0000256" key="5">
    <source>
        <dbReference type="ARBA" id="ARBA00022989"/>
    </source>
</evidence>
<evidence type="ECO:0000313" key="16">
    <source>
        <dbReference type="Proteomes" id="UP001591681"/>
    </source>
</evidence>
<keyword evidence="9" id="KW-0325">Glycoprotein</keyword>
<keyword evidence="16" id="KW-1185">Reference proteome</keyword>
<dbReference type="GO" id="GO:0050863">
    <property type="term" value="P:regulation of T cell activation"/>
    <property type="evidence" value="ECO:0007669"/>
    <property type="project" value="UniProtKB-ARBA"/>
</dbReference>
<keyword evidence="3 12" id="KW-0812">Transmembrane</keyword>
<keyword evidence="10" id="KW-0393">Immunoglobulin domain</keyword>
<reference evidence="15 16" key="1">
    <citation type="submission" date="2024-09" db="EMBL/GenBank/DDBJ databases">
        <title>A chromosome-level genome assembly of Gray's grenadier anchovy, Coilia grayii.</title>
        <authorList>
            <person name="Fu Z."/>
        </authorList>
    </citation>
    <scope>NUCLEOTIDE SEQUENCE [LARGE SCALE GENOMIC DNA]</scope>
    <source>
        <strain evidence="15">G4</strain>
        <tissue evidence="15">Muscle</tissue>
    </source>
</reference>
<protein>
    <recommendedName>
        <fullName evidence="14">Ig-like domain-containing protein</fullName>
    </recommendedName>
</protein>
<evidence type="ECO:0000256" key="7">
    <source>
        <dbReference type="ARBA" id="ARBA00023157"/>
    </source>
</evidence>
<evidence type="ECO:0000256" key="6">
    <source>
        <dbReference type="ARBA" id="ARBA00023136"/>
    </source>
</evidence>
<dbReference type="PANTHER" id="PTHR25466">
    <property type="entry name" value="T-LYMPHOCYTE ACTIVATION ANTIGEN"/>
    <property type="match status" value="1"/>
</dbReference>
<dbReference type="InterPro" id="IPR007110">
    <property type="entry name" value="Ig-like_dom"/>
</dbReference>
<proteinExistence type="predicted"/>
<keyword evidence="8" id="KW-0675">Receptor</keyword>
<evidence type="ECO:0000259" key="14">
    <source>
        <dbReference type="PROSITE" id="PS50835"/>
    </source>
</evidence>
<feature type="compositionally biased region" description="Acidic residues" evidence="11">
    <location>
        <begin position="478"/>
        <end position="489"/>
    </location>
</feature>
<organism evidence="15 16">
    <name type="scientific">Coilia grayii</name>
    <name type="common">Gray's grenadier anchovy</name>
    <dbReference type="NCBI Taxonomy" id="363190"/>
    <lineage>
        <taxon>Eukaryota</taxon>
        <taxon>Metazoa</taxon>
        <taxon>Chordata</taxon>
        <taxon>Craniata</taxon>
        <taxon>Vertebrata</taxon>
        <taxon>Euteleostomi</taxon>
        <taxon>Actinopterygii</taxon>
        <taxon>Neopterygii</taxon>
        <taxon>Teleostei</taxon>
        <taxon>Clupei</taxon>
        <taxon>Clupeiformes</taxon>
        <taxon>Clupeoidei</taxon>
        <taxon>Engraulidae</taxon>
        <taxon>Coilinae</taxon>
        <taxon>Coilia</taxon>
    </lineage>
</organism>
<dbReference type="GO" id="GO:1903037">
    <property type="term" value="P:regulation of leukocyte cell-cell adhesion"/>
    <property type="evidence" value="ECO:0007669"/>
    <property type="project" value="UniProtKB-ARBA"/>
</dbReference>
<evidence type="ECO:0000256" key="11">
    <source>
        <dbReference type="SAM" id="MobiDB-lite"/>
    </source>
</evidence>
<dbReference type="SMART" id="SM00409">
    <property type="entry name" value="IG"/>
    <property type="match status" value="1"/>
</dbReference>
<evidence type="ECO:0000256" key="12">
    <source>
        <dbReference type="SAM" id="Phobius"/>
    </source>
</evidence>
<feature type="transmembrane region" description="Helical" evidence="12">
    <location>
        <begin position="311"/>
        <end position="330"/>
    </location>
</feature>
<feature type="transmembrane region" description="Helical" evidence="12">
    <location>
        <begin position="249"/>
        <end position="269"/>
    </location>
</feature>
<evidence type="ECO:0000256" key="10">
    <source>
        <dbReference type="ARBA" id="ARBA00023319"/>
    </source>
</evidence>
<dbReference type="InterPro" id="IPR036179">
    <property type="entry name" value="Ig-like_dom_sf"/>
</dbReference>